<dbReference type="GO" id="GO:0005891">
    <property type="term" value="C:voltage-gated calcium channel complex"/>
    <property type="evidence" value="ECO:0007669"/>
    <property type="project" value="TreeGrafter"/>
</dbReference>
<protein>
    <recommendedName>
        <fullName evidence="7">Voltage-dependent calcium channel alpha-1 subunit IQ domain-containing protein</fullName>
    </recommendedName>
</protein>
<evidence type="ECO:0000256" key="3">
    <source>
        <dbReference type="ARBA" id="ARBA00022882"/>
    </source>
</evidence>
<dbReference type="STRING" id="282301.A0A267F3L6"/>
<evidence type="ECO:0000256" key="5">
    <source>
        <dbReference type="ARBA" id="ARBA00023303"/>
    </source>
</evidence>
<sequence>MDNFDYLTRDWSILGPHHLDEFVRLWSEYDPSAKGRIKHLDVVTLLRKIDPPLGFGKLCPHRKICKRLVSMNMPLNSDGTVMFNATLFALVRTNLKIKTEGDCSIDQLNEELRIVIKKIWKRTSTKLLDQVVPPAGREDDVTVGKFYATFLIQDYYRRFKKRKENREKQKQLGQIGATQAHVRDDGTSILKRNHSLFGHVMSALHRVGSGRRNSNFHGPGGGNGDEDCGPFISGPGGPGAEAIFQAVQALSFHTPMAAVPFAAQQHQQQLQQQQQPLEPPKLQENHQQSQSVIVTVADVSAPSGTADRTESQIPHSQSLPQTQQQQVPTASQSSASIAAGSQPKVAKLLPKLPPPRNPSSGQLLQRLPKHQPYNGDVQKKEATSPTSLVVPSATAPKISPQNSLTAQSSLDNPPHSHLPAPHISPTSPVESTAPTTAPEQNSTIEFLPALAKRSDADRKRINEQRQRASSQSPFTGRGSGPRRQKMAMMSPPQLSFEEASAYRSSTTL</sequence>
<keyword evidence="1" id="KW-0813">Transport</keyword>
<dbReference type="AlphaFoldDB" id="A0A267F3L6"/>
<dbReference type="GO" id="GO:0098703">
    <property type="term" value="P:calcium ion import across plasma membrane"/>
    <property type="evidence" value="ECO:0007669"/>
    <property type="project" value="TreeGrafter"/>
</dbReference>
<evidence type="ECO:0000313" key="8">
    <source>
        <dbReference type="EMBL" id="PAA67747.1"/>
    </source>
</evidence>
<evidence type="ECO:0000256" key="4">
    <source>
        <dbReference type="ARBA" id="ARBA00023065"/>
    </source>
</evidence>
<evidence type="ECO:0000256" key="6">
    <source>
        <dbReference type="SAM" id="MobiDB-lite"/>
    </source>
</evidence>
<dbReference type="GO" id="GO:0008331">
    <property type="term" value="F:high voltage-gated calcium channel activity"/>
    <property type="evidence" value="ECO:0007669"/>
    <property type="project" value="TreeGrafter"/>
</dbReference>
<keyword evidence="4" id="KW-0406">Ion transport</keyword>
<evidence type="ECO:0000259" key="7">
    <source>
        <dbReference type="SMART" id="SM01062"/>
    </source>
</evidence>
<dbReference type="InterPro" id="IPR050599">
    <property type="entry name" value="VDCC_alpha-1_subunit"/>
</dbReference>
<proteinExistence type="predicted"/>
<reference evidence="8 9" key="1">
    <citation type="submission" date="2017-06" db="EMBL/GenBank/DDBJ databases">
        <title>A platform for efficient transgenesis in Macrostomum lignano, a flatworm model organism for stem cell research.</title>
        <authorList>
            <person name="Berezikov E."/>
        </authorList>
    </citation>
    <scope>NUCLEOTIDE SEQUENCE [LARGE SCALE GENOMIC DNA]</scope>
    <source>
        <strain evidence="8">DV1</strain>
        <tissue evidence="8">Whole organism</tissue>
    </source>
</reference>
<feature type="region of interest" description="Disordered" evidence="6">
    <location>
        <begin position="209"/>
        <end position="236"/>
    </location>
</feature>
<feature type="region of interest" description="Disordered" evidence="6">
    <location>
        <begin position="263"/>
        <end position="289"/>
    </location>
</feature>
<feature type="compositionally biased region" description="Basic and acidic residues" evidence="6">
    <location>
        <begin position="452"/>
        <end position="466"/>
    </location>
</feature>
<dbReference type="FunFam" id="1.10.238.10:FF:000063">
    <property type="entry name" value="Voltage-dependent N-type calcium channel subunit alpha"/>
    <property type="match status" value="1"/>
</dbReference>
<feature type="compositionally biased region" description="Polar residues" evidence="6">
    <location>
        <begin position="424"/>
        <end position="444"/>
    </location>
</feature>
<dbReference type="SMART" id="SM01062">
    <property type="entry name" value="Ca_chan_IQ"/>
    <property type="match status" value="1"/>
</dbReference>
<comment type="caution">
    <text evidence="8">The sequence shown here is derived from an EMBL/GenBank/DDBJ whole genome shotgun (WGS) entry which is preliminary data.</text>
</comment>
<feature type="domain" description="Voltage-dependent calcium channel alpha-1 subunit IQ" evidence="7">
    <location>
        <begin position="138"/>
        <end position="172"/>
    </location>
</feature>
<dbReference type="InterPro" id="IPR014873">
    <property type="entry name" value="VDCC_a1su_IQ"/>
</dbReference>
<feature type="compositionally biased region" description="Low complexity" evidence="6">
    <location>
        <begin position="264"/>
        <end position="282"/>
    </location>
</feature>
<keyword evidence="9" id="KW-1185">Reference proteome</keyword>
<evidence type="ECO:0000256" key="2">
    <source>
        <dbReference type="ARBA" id="ARBA00022737"/>
    </source>
</evidence>
<dbReference type="PANTHER" id="PTHR45628:SF1">
    <property type="entry name" value="VOLTAGE-DEPENDENT CALCIUM CHANNEL TYPE D SUBUNIT ALPHA-1"/>
    <property type="match status" value="1"/>
</dbReference>
<keyword evidence="3" id="KW-0851">Voltage-gated channel</keyword>
<feature type="compositionally biased region" description="Polar residues" evidence="6">
    <location>
        <begin position="399"/>
        <end position="411"/>
    </location>
</feature>
<keyword evidence="5" id="KW-0407">Ion channel</keyword>
<accession>A0A267F3L6</accession>
<dbReference type="Gene3D" id="6.10.250.2180">
    <property type="match status" value="1"/>
</dbReference>
<keyword evidence="2" id="KW-0677">Repeat</keyword>
<dbReference type="Pfam" id="PF08763">
    <property type="entry name" value="Ca_chan_IQ"/>
    <property type="match status" value="1"/>
</dbReference>
<organism evidence="8 9">
    <name type="scientific">Macrostomum lignano</name>
    <dbReference type="NCBI Taxonomy" id="282301"/>
    <lineage>
        <taxon>Eukaryota</taxon>
        <taxon>Metazoa</taxon>
        <taxon>Spiralia</taxon>
        <taxon>Lophotrochozoa</taxon>
        <taxon>Platyhelminthes</taxon>
        <taxon>Rhabditophora</taxon>
        <taxon>Macrostomorpha</taxon>
        <taxon>Macrostomida</taxon>
        <taxon>Macrostomidae</taxon>
        <taxon>Macrostomum</taxon>
    </lineage>
</organism>
<dbReference type="EMBL" id="NIVC01001457">
    <property type="protein sequence ID" value="PAA67747.1"/>
    <property type="molecule type" value="Genomic_DNA"/>
</dbReference>
<feature type="compositionally biased region" description="Low complexity" evidence="6">
    <location>
        <begin position="316"/>
        <end position="350"/>
    </location>
</feature>
<evidence type="ECO:0000313" key="9">
    <source>
        <dbReference type="Proteomes" id="UP000215902"/>
    </source>
</evidence>
<dbReference type="Pfam" id="PF16905">
    <property type="entry name" value="GPHH"/>
    <property type="match status" value="1"/>
</dbReference>
<dbReference type="Proteomes" id="UP000215902">
    <property type="component" value="Unassembled WGS sequence"/>
</dbReference>
<evidence type="ECO:0000256" key="1">
    <source>
        <dbReference type="ARBA" id="ARBA00022448"/>
    </source>
</evidence>
<name>A0A267F3L6_9PLAT</name>
<dbReference type="InterPro" id="IPR031649">
    <property type="entry name" value="GPHH_dom"/>
</dbReference>
<dbReference type="OrthoDB" id="431720at2759"/>
<feature type="region of interest" description="Disordered" evidence="6">
    <location>
        <begin position="301"/>
        <end position="508"/>
    </location>
</feature>
<gene>
    <name evidence="8" type="ORF">BOX15_Mlig006581g1</name>
</gene>
<dbReference type="PANTHER" id="PTHR45628">
    <property type="entry name" value="VOLTAGE-DEPENDENT CALCIUM CHANNEL TYPE A SUBUNIT ALPHA-1"/>
    <property type="match status" value="1"/>
</dbReference>